<evidence type="ECO:0000313" key="2">
    <source>
        <dbReference type="EMBL" id="GFX90053.1"/>
    </source>
</evidence>
<evidence type="ECO:0000256" key="1">
    <source>
        <dbReference type="SAM" id="MobiDB-lite"/>
    </source>
</evidence>
<dbReference type="Proteomes" id="UP000887159">
    <property type="component" value="Unassembled WGS sequence"/>
</dbReference>
<evidence type="ECO:0000313" key="3">
    <source>
        <dbReference type="Proteomes" id="UP000887159"/>
    </source>
</evidence>
<feature type="region of interest" description="Disordered" evidence="1">
    <location>
        <begin position="135"/>
        <end position="214"/>
    </location>
</feature>
<name>A0A8X6R7W9_TRICX</name>
<keyword evidence="3" id="KW-1185">Reference proteome</keyword>
<organism evidence="2 3">
    <name type="scientific">Trichonephila clavipes</name>
    <name type="common">Golden silk orbweaver</name>
    <name type="synonym">Nephila clavipes</name>
    <dbReference type="NCBI Taxonomy" id="2585209"/>
    <lineage>
        <taxon>Eukaryota</taxon>
        <taxon>Metazoa</taxon>
        <taxon>Ecdysozoa</taxon>
        <taxon>Arthropoda</taxon>
        <taxon>Chelicerata</taxon>
        <taxon>Arachnida</taxon>
        <taxon>Araneae</taxon>
        <taxon>Araneomorphae</taxon>
        <taxon>Entelegynae</taxon>
        <taxon>Araneoidea</taxon>
        <taxon>Nephilidae</taxon>
        <taxon>Trichonephila</taxon>
    </lineage>
</organism>
<dbReference type="AlphaFoldDB" id="A0A8X6R7W9"/>
<gene>
    <name evidence="2" type="primary">NCL1_25303</name>
    <name evidence="2" type="ORF">TNCV_887511</name>
</gene>
<feature type="compositionally biased region" description="Basic and acidic residues" evidence="1">
    <location>
        <begin position="171"/>
        <end position="180"/>
    </location>
</feature>
<sequence>MQHVTILLLTETWINNEKNIDVQNFHCTAKFQRHNNRAGGGAVYENKGDATTYVPSEMDVASNTTESFGFNDSCIGEMCAAKCKAENGQIILTIIIFNPSPSSSSTTYFCDRYFSTSKNLSTFAASSACPVLETTTTPSNTITSISQDAKETSKPRRKKRPPKNTSNAIKPKIEIKVDPHKPRKSAPTEYTTEEEDMLVYDVEDEPEPRIQNIS</sequence>
<reference evidence="2" key="1">
    <citation type="submission" date="2020-08" db="EMBL/GenBank/DDBJ databases">
        <title>Multicomponent nature underlies the extraordinary mechanical properties of spider dragline silk.</title>
        <authorList>
            <person name="Kono N."/>
            <person name="Nakamura H."/>
            <person name="Mori M."/>
            <person name="Yoshida Y."/>
            <person name="Ohtoshi R."/>
            <person name="Malay A.D."/>
            <person name="Moran D.A.P."/>
            <person name="Tomita M."/>
            <person name="Numata K."/>
            <person name="Arakawa K."/>
        </authorList>
    </citation>
    <scope>NUCLEOTIDE SEQUENCE</scope>
</reference>
<proteinExistence type="predicted"/>
<dbReference type="EMBL" id="BMAU01021087">
    <property type="protein sequence ID" value="GFX90053.1"/>
    <property type="molecule type" value="Genomic_DNA"/>
</dbReference>
<feature type="compositionally biased region" description="Acidic residues" evidence="1">
    <location>
        <begin position="191"/>
        <end position="206"/>
    </location>
</feature>
<protein>
    <submittedName>
        <fullName evidence="2">Uncharacterized protein</fullName>
    </submittedName>
</protein>
<accession>A0A8X6R7W9</accession>
<feature type="compositionally biased region" description="Low complexity" evidence="1">
    <location>
        <begin position="135"/>
        <end position="146"/>
    </location>
</feature>
<comment type="caution">
    <text evidence="2">The sequence shown here is derived from an EMBL/GenBank/DDBJ whole genome shotgun (WGS) entry which is preliminary data.</text>
</comment>